<protein>
    <submittedName>
        <fullName evidence="2">Epimerase</fullName>
    </submittedName>
</protein>
<reference evidence="2 3" key="1">
    <citation type="submission" date="2019-03" db="EMBL/GenBank/DDBJ databases">
        <title>Draft genome sequences of novel Actinobacteria.</title>
        <authorList>
            <person name="Sahin N."/>
            <person name="Ay H."/>
            <person name="Saygin H."/>
        </authorList>
    </citation>
    <scope>NUCLEOTIDE SEQUENCE [LARGE SCALE GENOMIC DNA]</scope>
    <source>
        <strain evidence="2 3">KC712</strain>
    </source>
</reference>
<proteinExistence type="predicted"/>
<evidence type="ECO:0000259" key="1">
    <source>
        <dbReference type="Pfam" id="PF13460"/>
    </source>
</evidence>
<dbReference type="SUPFAM" id="SSF51735">
    <property type="entry name" value="NAD(P)-binding Rossmann-fold domains"/>
    <property type="match status" value="1"/>
</dbReference>
<dbReference type="GO" id="GO:0042602">
    <property type="term" value="F:riboflavin reductase (NADPH) activity"/>
    <property type="evidence" value="ECO:0007669"/>
    <property type="project" value="TreeGrafter"/>
</dbReference>
<keyword evidence="3" id="KW-1185">Reference proteome</keyword>
<evidence type="ECO:0000313" key="3">
    <source>
        <dbReference type="Proteomes" id="UP000294543"/>
    </source>
</evidence>
<sequence length="204" mass="21699">MRIVVLGATSRTGLCLLAEARRRGHHIVAFTRRPGTLADVPAPAEVVHNDGRDLDTVRAALACADAVISLLPGGGRRDPHLAAESARILTTAMADAGVRRLVVVSAYPIVGVRPRVAIWILRRVLATPYADVSQMERIVSACDLDWTIARLNRLVDRPATGAITISTGLLAKPRPHSRADSAATLLDLAEDPETARSALNISGS</sequence>
<dbReference type="InterPro" id="IPR016040">
    <property type="entry name" value="NAD(P)-bd_dom"/>
</dbReference>
<name>A0A4R4VM13_9ACTN</name>
<dbReference type="PANTHER" id="PTHR43355:SF2">
    <property type="entry name" value="FLAVIN REDUCTASE (NADPH)"/>
    <property type="match status" value="1"/>
</dbReference>
<dbReference type="InterPro" id="IPR036291">
    <property type="entry name" value="NAD(P)-bd_dom_sf"/>
</dbReference>
<dbReference type="RefSeq" id="WP_132519291.1">
    <property type="nucleotide sequence ID" value="NZ_SMKP01000282.1"/>
</dbReference>
<dbReference type="Gene3D" id="3.40.50.720">
    <property type="entry name" value="NAD(P)-binding Rossmann-like Domain"/>
    <property type="match status" value="1"/>
</dbReference>
<dbReference type="OrthoDB" id="3763081at2"/>
<comment type="caution">
    <text evidence="2">The sequence shown here is derived from an EMBL/GenBank/DDBJ whole genome shotgun (WGS) entry which is preliminary data.</text>
</comment>
<dbReference type="AlphaFoldDB" id="A0A4R4VM13"/>
<feature type="domain" description="NAD(P)-binding" evidence="1">
    <location>
        <begin position="7"/>
        <end position="192"/>
    </location>
</feature>
<evidence type="ECO:0000313" key="2">
    <source>
        <dbReference type="EMBL" id="TDD06091.1"/>
    </source>
</evidence>
<dbReference type="Proteomes" id="UP000294543">
    <property type="component" value="Unassembled WGS sequence"/>
</dbReference>
<dbReference type="Pfam" id="PF13460">
    <property type="entry name" value="NAD_binding_10"/>
    <property type="match status" value="1"/>
</dbReference>
<organism evidence="2 3">
    <name type="scientific">Nonomuraea diastatica</name>
    <dbReference type="NCBI Taxonomy" id="1848329"/>
    <lineage>
        <taxon>Bacteria</taxon>
        <taxon>Bacillati</taxon>
        <taxon>Actinomycetota</taxon>
        <taxon>Actinomycetes</taxon>
        <taxon>Streptosporangiales</taxon>
        <taxon>Streptosporangiaceae</taxon>
        <taxon>Nonomuraea</taxon>
    </lineage>
</organism>
<dbReference type="PANTHER" id="PTHR43355">
    <property type="entry name" value="FLAVIN REDUCTASE (NADPH)"/>
    <property type="match status" value="1"/>
</dbReference>
<dbReference type="GO" id="GO:0004074">
    <property type="term" value="F:biliverdin reductase [NAD(P)H] activity"/>
    <property type="evidence" value="ECO:0007669"/>
    <property type="project" value="TreeGrafter"/>
</dbReference>
<accession>A0A4R4VM13</accession>
<dbReference type="InterPro" id="IPR051606">
    <property type="entry name" value="Polyketide_Oxido-like"/>
</dbReference>
<dbReference type="EMBL" id="SMKP01000282">
    <property type="protein sequence ID" value="TDD06091.1"/>
    <property type="molecule type" value="Genomic_DNA"/>
</dbReference>
<gene>
    <name evidence="2" type="ORF">E1294_49095</name>
</gene>